<dbReference type="Pfam" id="PF07393">
    <property type="entry name" value="Sec10_HB"/>
    <property type="match status" value="1"/>
</dbReference>
<evidence type="ECO:0000256" key="4">
    <source>
        <dbReference type="ARBA" id="ARBA00022483"/>
    </source>
</evidence>
<evidence type="ECO:0000256" key="3">
    <source>
        <dbReference type="ARBA" id="ARBA00022448"/>
    </source>
</evidence>
<dbReference type="PANTHER" id="PTHR12100:SF0">
    <property type="entry name" value="EXOCYST COMPLEX COMPONENT 5"/>
    <property type="match status" value="1"/>
</dbReference>
<comment type="similarity">
    <text evidence="1">Belongs to the SEC10 family.</text>
</comment>
<dbReference type="PANTHER" id="PTHR12100">
    <property type="entry name" value="SEC10"/>
    <property type="match status" value="1"/>
</dbReference>
<feature type="domain" description="Exocyst complex component Sec10-like alpha-helical bundle" evidence="7">
    <location>
        <begin position="161"/>
        <end position="685"/>
    </location>
</feature>
<dbReference type="GO" id="GO:0000145">
    <property type="term" value="C:exocyst"/>
    <property type="evidence" value="ECO:0007669"/>
    <property type="project" value="TreeGrafter"/>
</dbReference>
<organism evidence="9 10">
    <name type="scientific">Coptotermes formosanus</name>
    <name type="common">Formosan subterranean termite</name>
    <dbReference type="NCBI Taxonomy" id="36987"/>
    <lineage>
        <taxon>Eukaryota</taxon>
        <taxon>Metazoa</taxon>
        <taxon>Ecdysozoa</taxon>
        <taxon>Arthropoda</taxon>
        <taxon>Hexapoda</taxon>
        <taxon>Insecta</taxon>
        <taxon>Pterygota</taxon>
        <taxon>Neoptera</taxon>
        <taxon>Polyneoptera</taxon>
        <taxon>Dictyoptera</taxon>
        <taxon>Blattodea</taxon>
        <taxon>Blattoidea</taxon>
        <taxon>Termitoidae</taxon>
        <taxon>Rhinotermitidae</taxon>
        <taxon>Coptotermes</taxon>
    </lineage>
</organism>
<keyword evidence="5" id="KW-0175">Coiled coil</keyword>
<dbReference type="InterPro" id="IPR048625">
    <property type="entry name" value="Sec10_N"/>
</dbReference>
<evidence type="ECO:0000313" key="9">
    <source>
        <dbReference type="EMBL" id="GFG31078.1"/>
    </source>
</evidence>
<name>A0A6L2PKN6_COPFO</name>
<dbReference type="GO" id="GO:0006887">
    <property type="term" value="P:exocytosis"/>
    <property type="evidence" value="ECO:0007669"/>
    <property type="project" value="UniProtKB-KW"/>
</dbReference>
<protein>
    <recommendedName>
        <fullName evidence="2">Exocyst complex component 5</fullName>
    </recommendedName>
    <alternativeName>
        <fullName evidence="6">Exocyst complex component Sec10</fullName>
    </alternativeName>
</protein>
<evidence type="ECO:0000256" key="1">
    <source>
        <dbReference type="ARBA" id="ARBA00006572"/>
    </source>
</evidence>
<dbReference type="FunCoup" id="A0A6L2PKN6">
    <property type="interactions" value="1712"/>
</dbReference>
<evidence type="ECO:0000313" key="10">
    <source>
        <dbReference type="Proteomes" id="UP000502823"/>
    </source>
</evidence>
<sequence>MMMQYMKELEQEPFDPEEFVERLAWRTVADSRGEGTGHFDPVLLHETFLQAIKDLQILQERQQKKCERLEMMCREEENGHWQHISQLQDRNKASVNMFQELDERINYVATKVIHLGDQLESVNTPRSRAVEAQKLMNHFAEFLSPGPLLAEVFTDKTRVDEAADVIQKLHLIAQELPSGKFEKAKKKISTKYDEIERSLIEEFVKAHRSDDKGRMKEIATILSHFKGYPQCIDAFIEQSQMGAFTGKDIFRDVIPLCEKNFSVMTEVFSNPDQVMAKFVLNIYHLKLQKYIVTNLSDRSDTDRYLKNLYDLYSRTVKLSNDLSHFQMGNDNMYLSKLTMNIFQKYLDSYISVETKCLKEKSAAILHKYYEAKNHQKKQIQTGGFQDLRRDLQAVIGTRANFNIAQIENYGGETFLSEEVAIALLQESKLAFRRCELLSRQSDMPGNALQIFEILLHYLMAEHLDYALELGLQSVPIPENKTQPQISFFDVLRQCNAIVHLLEKQFIDSLVPLVISTPKHGDCLQKKKYLLEQIEFKLDIGLDRSINAIVGWVKIYLQTEQKKTDFKPETDVDTLASPACLAVVQYVGSMVERIRDSVDGKNVEALMTEFGARFHRVIYEHLQQFQYNSAGAMCAICDVNEYRKCVKEFKVPLVNTLFDTLHALCNLLLVKPENLKQVCTGDQLPQKATVLAVQCINGASSLSYKFSFERYFVTGFAGNIHASIADFQLLYVMDVAWFHPGGYINSQKCQWDTECPFSCTKKR</sequence>
<dbReference type="InterPro" id="IPR048627">
    <property type="entry name" value="Sec10_HB"/>
</dbReference>
<keyword evidence="10" id="KW-1185">Reference proteome</keyword>
<comment type="caution">
    <text evidence="9">The sequence shown here is derived from an EMBL/GenBank/DDBJ whole genome shotgun (WGS) entry which is preliminary data.</text>
</comment>
<dbReference type="AlphaFoldDB" id="A0A6L2PKN6"/>
<dbReference type="EMBL" id="BLKM01007598">
    <property type="protein sequence ID" value="GFG31078.1"/>
    <property type="molecule type" value="Genomic_DNA"/>
</dbReference>
<reference evidence="10" key="1">
    <citation type="submission" date="2020-01" db="EMBL/GenBank/DDBJ databases">
        <title>Draft genome sequence of the Termite Coptotermes fromosanus.</title>
        <authorList>
            <person name="Itakura S."/>
            <person name="Yosikawa Y."/>
            <person name="Umezawa K."/>
        </authorList>
    </citation>
    <scope>NUCLEOTIDE SEQUENCE [LARGE SCALE GENOMIC DNA]</scope>
</reference>
<dbReference type="InParanoid" id="A0A6L2PKN6"/>
<proteinExistence type="inferred from homology"/>
<dbReference type="InterPro" id="IPR009976">
    <property type="entry name" value="Sec10-like"/>
</dbReference>
<evidence type="ECO:0000259" key="8">
    <source>
        <dbReference type="Pfam" id="PF20667"/>
    </source>
</evidence>
<dbReference type="OrthoDB" id="125856at2759"/>
<accession>A0A6L2PKN6</accession>
<feature type="domain" description="Exocyst complex component Sec10 N-terminal" evidence="8">
    <location>
        <begin position="43"/>
        <end position="155"/>
    </location>
</feature>
<keyword evidence="3" id="KW-0813">Transport</keyword>
<dbReference type="Proteomes" id="UP000502823">
    <property type="component" value="Unassembled WGS sequence"/>
</dbReference>
<evidence type="ECO:0000259" key="7">
    <source>
        <dbReference type="Pfam" id="PF07393"/>
    </source>
</evidence>
<dbReference type="GO" id="GO:0006893">
    <property type="term" value="P:Golgi to plasma membrane transport"/>
    <property type="evidence" value="ECO:0007669"/>
    <property type="project" value="TreeGrafter"/>
</dbReference>
<keyword evidence="4" id="KW-0268">Exocytosis</keyword>
<evidence type="ECO:0000256" key="5">
    <source>
        <dbReference type="ARBA" id="ARBA00023054"/>
    </source>
</evidence>
<evidence type="ECO:0000256" key="2">
    <source>
        <dbReference type="ARBA" id="ARBA00017524"/>
    </source>
</evidence>
<evidence type="ECO:0000256" key="6">
    <source>
        <dbReference type="ARBA" id="ARBA00031471"/>
    </source>
</evidence>
<gene>
    <name evidence="9" type="ORF">Cfor_00691</name>
</gene>
<dbReference type="Pfam" id="PF20667">
    <property type="entry name" value="Sec10_N"/>
    <property type="match status" value="1"/>
</dbReference>